<keyword evidence="7 9" id="KW-1133">Transmembrane helix</keyword>
<accession>A0A2T0LEQ2</accession>
<dbReference type="PANTHER" id="PTHR32502:SF5">
    <property type="entry name" value="N-ACETYLGALACTOSAMINE PERMEASE IID COMPONENT-RELATED"/>
    <property type="match status" value="1"/>
</dbReference>
<proteinExistence type="predicted"/>
<feature type="transmembrane region" description="Helical" evidence="9">
    <location>
        <begin position="258"/>
        <end position="276"/>
    </location>
</feature>
<dbReference type="PROSITE" id="PS51108">
    <property type="entry name" value="PTS_EIID"/>
    <property type="match status" value="1"/>
</dbReference>
<gene>
    <name evidence="10" type="ORF">CLV97_11277</name>
</gene>
<comment type="subcellular location">
    <subcellularLocation>
        <location evidence="1">Cell membrane</location>
        <topology evidence="1">Multi-pass membrane protein</topology>
    </subcellularLocation>
</comment>
<evidence type="ECO:0000256" key="9">
    <source>
        <dbReference type="SAM" id="Phobius"/>
    </source>
</evidence>
<organism evidence="10 11">
    <name type="scientific">Planifilum fimeticola</name>
    <dbReference type="NCBI Taxonomy" id="201975"/>
    <lineage>
        <taxon>Bacteria</taxon>
        <taxon>Bacillati</taxon>
        <taxon>Bacillota</taxon>
        <taxon>Bacilli</taxon>
        <taxon>Bacillales</taxon>
        <taxon>Thermoactinomycetaceae</taxon>
        <taxon>Planifilum</taxon>
    </lineage>
</organism>
<evidence type="ECO:0000256" key="7">
    <source>
        <dbReference type="ARBA" id="ARBA00022989"/>
    </source>
</evidence>
<keyword evidence="11" id="KW-1185">Reference proteome</keyword>
<dbReference type="PANTHER" id="PTHR32502">
    <property type="entry name" value="N-ACETYLGALACTOSAMINE PERMEASE II COMPONENT-RELATED"/>
    <property type="match status" value="1"/>
</dbReference>
<dbReference type="RefSeq" id="WP_245891447.1">
    <property type="nucleotide sequence ID" value="NZ_PVNE01000012.1"/>
</dbReference>
<dbReference type="GO" id="GO:0005886">
    <property type="term" value="C:plasma membrane"/>
    <property type="evidence" value="ECO:0007669"/>
    <property type="project" value="UniProtKB-SubCell"/>
</dbReference>
<feature type="transmembrane region" description="Helical" evidence="9">
    <location>
        <begin position="234"/>
        <end position="251"/>
    </location>
</feature>
<feature type="transmembrane region" description="Helical" evidence="9">
    <location>
        <begin position="123"/>
        <end position="142"/>
    </location>
</feature>
<evidence type="ECO:0000256" key="1">
    <source>
        <dbReference type="ARBA" id="ARBA00004651"/>
    </source>
</evidence>
<evidence type="ECO:0000256" key="8">
    <source>
        <dbReference type="ARBA" id="ARBA00023136"/>
    </source>
</evidence>
<keyword evidence="8 9" id="KW-0472">Membrane</keyword>
<protein>
    <submittedName>
        <fullName evidence="10">PTS system N-acetylgalactosamine-specific IID component</fullName>
    </submittedName>
</protein>
<comment type="caution">
    <text evidence="10">The sequence shown here is derived from an EMBL/GenBank/DDBJ whole genome shotgun (WGS) entry which is preliminary data.</text>
</comment>
<evidence type="ECO:0000256" key="6">
    <source>
        <dbReference type="ARBA" id="ARBA00022692"/>
    </source>
</evidence>
<reference evidence="10 11" key="1">
    <citation type="submission" date="2018-03" db="EMBL/GenBank/DDBJ databases">
        <title>Genomic Encyclopedia of Archaeal and Bacterial Type Strains, Phase II (KMG-II): from individual species to whole genera.</title>
        <authorList>
            <person name="Goeker M."/>
        </authorList>
    </citation>
    <scope>NUCLEOTIDE SEQUENCE [LARGE SCALE GENOMIC DNA]</scope>
    <source>
        <strain evidence="10 11">DSM 44946</strain>
    </source>
</reference>
<evidence type="ECO:0000256" key="3">
    <source>
        <dbReference type="ARBA" id="ARBA00022475"/>
    </source>
</evidence>
<dbReference type="InterPro" id="IPR004704">
    <property type="entry name" value="PTS_IID_man"/>
</dbReference>
<keyword evidence="4" id="KW-0762">Sugar transport</keyword>
<dbReference type="InterPro" id="IPR050303">
    <property type="entry name" value="GatZ_KbaZ_carbometab"/>
</dbReference>
<feature type="transmembrane region" description="Helical" evidence="9">
    <location>
        <begin position="148"/>
        <end position="172"/>
    </location>
</feature>
<dbReference type="AlphaFoldDB" id="A0A2T0LEQ2"/>
<dbReference type="GO" id="GO:0009401">
    <property type="term" value="P:phosphoenolpyruvate-dependent sugar phosphotransferase system"/>
    <property type="evidence" value="ECO:0007669"/>
    <property type="project" value="UniProtKB-KW"/>
</dbReference>
<keyword evidence="2" id="KW-0813">Transport</keyword>
<evidence type="ECO:0000313" key="11">
    <source>
        <dbReference type="Proteomes" id="UP000237797"/>
    </source>
</evidence>
<dbReference type="EMBL" id="PVNE01000012">
    <property type="protein sequence ID" value="PRX40599.1"/>
    <property type="molecule type" value="Genomic_DNA"/>
</dbReference>
<evidence type="ECO:0000256" key="4">
    <source>
        <dbReference type="ARBA" id="ARBA00022597"/>
    </source>
</evidence>
<keyword evidence="3" id="KW-1003">Cell membrane</keyword>
<feature type="transmembrane region" description="Helical" evidence="9">
    <location>
        <begin position="192"/>
        <end position="209"/>
    </location>
</feature>
<dbReference type="Pfam" id="PF03613">
    <property type="entry name" value="EIID-AGA"/>
    <property type="match status" value="1"/>
</dbReference>
<name>A0A2T0LEQ2_9BACL</name>
<keyword evidence="5" id="KW-0598">Phosphotransferase system</keyword>
<keyword evidence="6 9" id="KW-0812">Transmembrane</keyword>
<evidence type="ECO:0000313" key="10">
    <source>
        <dbReference type="EMBL" id="PRX40599.1"/>
    </source>
</evidence>
<evidence type="ECO:0000256" key="2">
    <source>
        <dbReference type="ARBA" id="ARBA00022448"/>
    </source>
</evidence>
<sequence length="277" mass="30407">MASEDQALNRNGEAGPQEKVLSRRDLWAMAFRSFFLQSSFNYERMQAGGWLYSLMPALKKIYREPKELAAAMKRHLEFFNTHPFLVTPILGIVAAMEESREKPDTIRGIKVGMMGPLGGVGDAVAWLTLLPITAGIGAAIAMEGSFAGPIFFLLTFNAIHFVLRFGGVFYGYNAGVRAIHKLKTGTQAISRAASIVGLMVVGGMIASYVKLSTSAKVPIGKDAFDIQKELLDKIMPNLLPLAYTLLMYFLLRKGYSPLKLIVITVFLSVVGKYFGVL</sequence>
<evidence type="ECO:0000256" key="5">
    <source>
        <dbReference type="ARBA" id="ARBA00022683"/>
    </source>
</evidence>
<dbReference type="NCBIfam" id="TIGR00828">
    <property type="entry name" value="EIID-AGA"/>
    <property type="match status" value="1"/>
</dbReference>
<dbReference type="Proteomes" id="UP000237797">
    <property type="component" value="Unassembled WGS sequence"/>
</dbReference>